<keyword evidence="4" id="KW-1185">Reference proteome</keyword>
<evidence type="ECO:0000313" key="4">
    <source>
        <dbReference type="Proteomes" id="UP001595840"/>
    </source>
</evidence>
<dbReference type="Gene3D" id="3.30.70.60">
    <property type="match status" value="1"/>
</dbReference>
<accession>A0ABV8V2H6</accession>
<keyword evidence="2" id="KW-0812">Transmembrane</keyword>
<keyword evidence="1" id="KW-0175">Coiled coil</keyword>
<reference evidence="4" key="1">
    <citation type="journal article" date="2019" name="Int. J. Syst. Evol. Microbiol.">
        <title>The Global Catalogue of Microorganisms (GCM) 10K type strain sequencing project: providing services to taxonomists for standard genome sequencing and annotation.</title>
        <authorList>
            <consortium name="The Broad Institute Genomics Platform"/>
            <consortium name="The Broad Institute Genome Sequencing Center for Infectious Disease"/>
            <person name="Wu L."/>
            <person name="Ma J."/>
        </authorList>
    </citation>
    <scope>NUCLEOTIDE SEQUENCE [LARGE SCALE GENOMIC DNA]</scope>
    <source>
        <strain evidence="4">CECT 8570</strain>
    </source>
</reference>
<dbReference type="RefSeq" id="WP_290259169.1">
    <property type="nucleotide sequence ID" value="NZ_JAUFQG010000004.1"/>
</dbReference>
<keyword evidence="2" id="KW-1133">Transmembrane helix</keyword>
<dbReference type="PANTHER" id="PTHR39555">
    <property type="entry name" value="FIMBRIAL ASSEMBLY PROTEIN PILO-LIKE PROTEIN-RELATED"/>
    <property type="match status" value="1"/>
</dbReference>
<dbReference type="PANTHER" id="PTHR39555:SF1">
    <property type="entry name" value="TYPE IV PILUS INNER MEMBRANE COMPONENT PILO"/>
    <property type="match status" value="1"/>
</dbReference>
<organism evidence="3 4">
    <name type="scientific">Simiduia curdlanivorans</name>
    <dbReference type="NCBI Taxonomy" id="1492769"/>
    <lineage>
        <taxon>Bacteria</taxon>
        <taxon>Pseudomonadati</taxon>
        <taxon>Pseudomonadota</taxon>
        <taxon>Gammaproteobacteria</taxon>
        <taxon>Cellvibrionales</taxon>
        <taxon>Cellvibrionaceae</taxon>
        <taxon>Simiduia</taxon>
    </lineage>
</organism>
<gene>
    <name evidence="3" type="ORF">ACFOX3_07065</name>
</gene>
<evidence type="ECO:0000256" key="2">
    <source>
        <dbReference type="SAM" id="Phobius"/>
    </source>
</evidence>
<evidence type="ECO:0000256" key="1">
    <source>
        <dbReference type="SAM" id="Coils"/>
    </source>
</evidence>
<sequence length="204" mass="22660">MAFADALEQIQNFDIADVDWEKIGIWPAWVKAMLAIIMAVAIGALTYFLFVKDLEVQLASSAAKEVQLRKSFEDKSEQAANLEAYRQQMVEMEQSLGALVSQLPSDTEVPGLLEDIDEKGSSSGLSIDSIKLEPEVAAEFYIELPIKIVVQGGYHDFGAFVSGISSMPRIVTLHDYLIEPNKEGTFLQMNISAKTYRYKSQGEQ</sequence>
<dbReference type="EMBL" id="JBHSCX010000005">
    <property type="protein sequence ID" value="MFC4362053.1"/>
    <property type="molecule type" value="Genomic_DNA"/>
</dbReference>
<feature type="coiled-coil region" evidence="1">
    <location>
        <begin position="75"/>
        <end position="102"/>
    </location>
</feature>
<dbReference type="Pfam" id="PF04350">
    <property type="entry name" value="PilO"/>
    <property type="match status" value="1"/>
</dbReference>
<comment type="caution">
    <text evidence="3">The sequence shown here is derived from an EMBL/GenBank/DDBJ whole genome shotgun (WGS) entry which is preliminary data.</text>
</comment>
<keyword evidence="2" id="KW-0472">Membrane</keyword>
<feature type="transmembrane region" description="Helical" evidence="2">
    <location>
        <begin position="28"/>
        <end position="50"/>
    </location>
</feature>
<proteinExistence type="predicted"/>
<evidence type="ECO:0000313" key="3">
    <source>
        <dbReference type="EMBL" id="MFC4362053.1"/>
    </source>
</evidence>
<dbReference type="Proteomes" id="UP001595840">
    <property type="component" value="Unassembled WGS sequence"/>
</dbReference>
<dbReference type="Gene3D" id="1.10.287.540">
    <property type="entry name" value="Helix hairpin bin"/>
    <property type="match status" value="1"/>
</dbReference>
<dbReference type="InterPro" id="IPR014717">
    <property type="entry name" value="Transl_elong_EF1B/ribsomal_bS6"/>
</dbReference>
<dbReference type="PIRSF" id="PIRSF016482">
    <property type="entry name" value="PilO"/>
    <property type="match status" value="1"/>
</dbReference>
<protein>
    <submittedName>
        <fullName evidence="3">Type 4a pilus biogenesis protein PilO</fullName>
    </submittedName>
</protein>
<name>A0ABV8V2H6_9GAMM</name>
<dbReference type="InterPro" id="IPR007445">
    <property type="entry name" value="PilO"/>
</dbReference>